<sequence length="243" mass="26874">MYGSTMAQPQPQEPGESTSLGAPCVVVGQDDSNPPTTASSPTKISMSFDQADESAVAVGSSFPPLLLPLVPEKSPVAWTVVNNSLAISGCVLIVDMVYAKGQLDERPFATAFYLIWEFLTCFFWTLETSLSATYQYYYLETQQLAWYTKLEIVIAAYFTGTTFWMLYQWNVMNQPIENDKVGEIILDTSFYIYLAARSCTRATSAEEEQQQQQQTDGSPDCESASYLIMSNGNHNDNPGGTFA</sequence>
<keyword evidence="2" id="KW-0812">Transmembrane</keyword>
<evidence type="ECO:0000256" key="2">
    <source>
        <dbReference type="SAM" id="Phobius"/>
    </source>
</evidence>
<keyword evidence="2" id="KW-0472">Membrane</keyword>
<protein>
    <submittedName>
        <fullName evidence="3">Uncharacterized protein</fullName>
    </submittedName>
</protein>
<gene>
    <name evidence="3" type="ORF">SEMRO_541_G163250.1</name>
</gene>
<organism evidence="3 4">
    <name type="scientific">Seminavis robusta</name>
    <dbReference type="NCBI Taxonomy" id="568900"/>
    <lineage>
        <taxon>Eukaryota</taxon>
        <taxon>Sar</taxon>
        <taxon>Stramenopiles</taxon>
        <taxon>Ochrophyta</taxon>
        <taxon>Bacillariophyta</taxon>
        <taxon>Bacillariophyceae</taxon>
        <taxon>Bacillariophycidae</taxon>
        <taxon>Naviculales</taxon>
        <taxon>Naviculaceae</taxon>
        <taxon>Seminavis</taxon>
    </lineage>
</organism>
<feature type="compositionally biased region" description="Polar residues" evidence="1">
    <location>
        <begin position="1"/>
        <end position="20"/>
    </location>
</feature>
<accession>A0A9N8E249</accession>
<evidence type="ECO:0000256" key="1">
    <source>
        <dbReference type="SAM" id="MobiDB-lite"/>
    </source>
</evidence>
<evidence type="ECO:0000313" key="4">
    <source>
        <dbReference type="Proteomes" id="UP001153069"/>
    </source>
</evidence>
<name>A0A9N8E249_9STRA</name>
<feature type="region of interest" description="Disordered" evidence="1">
    <location>
        <begin position="1"/>
        <end position="43"/>
    </location>
</feature>
<comment type="caution">
    <text evidence="3">The sequence shown here is derived from an EMBL/GenBank/DDBJ whole genome shotgun (WGS) entry which is preliminary data.</text>
</comment>
<keyword evidence="2" id="KW-1133">Transmembrane helix</keyword>
<keyword evidence="4" id="KW-1185">Reference proteome</keyword>
<proteinExistence type="predicted"/>
<dbReference type="EMBL" id="CAICTM010000540">
    <property type="protein sequence ID" value="CAB9512544.1"/>
    <property type="molecule type" value="Genomic_DNA"/>
</dbReference>
<dbReference type="AlphaFoldDB" id="A0A9N8E249"/>
<feature type="transmembrane region" description="Helical" evidence="2">
    <location>
        <begin position="146"/>
        <end position="167"/>
    </location>
</feature>
<evidence type="ECO:0000313" key="3">
    <source>
        <dbReference type="EMBL" id="CAB9512544.1"/>
    </source>
</evidence>
<feature type="transmembrane region" description="Helical" evidence="2">
    <location>
        <begin position="110"/>
        <end position="126"/>
    </location>
</feature>
<dbReference type="Proteomes" id="UP001153069">
    <property type="component" value="Unassembled WGS sequence"/>
</dbReference>
<reference evidence="3" key="1">
    <citation type="submission" date="2020-06" db="EMBL/GenBank/DDBJ databases">
        <authorList>
            <consortium name="Plant Systems Biology data submission"/>
        </authorList>
    </citation>
    <scope>NUCLEOTIDE SEQUENCE</scope>
    <source>
        <strain evidence="3">D6</strain>
    </source>
</reference>
<feature type="compositionally biased region" description="Polar residues" evidence="1">
    <location>
        <begin position="30"/>
        <end position="43"/>
    </location>
</feature>